<dbReference type="InterPro" id="IPR036390">
    <property type="entry name" value="WH_DNA-bd_sf"/>
</dbReference>
<dbReference type="SUPFAM" id="SSF46785">
    <property type="entry name" value="Winged helix' DNA-binding domain"/>
    <property type="match status" value="1"/>
</dbReference>
<dbReference type="CDD" id="cd00090">
    <property type="entry name" value="HTH_ARSR"/>
    <property type="match status" value="1"/>
</dbReference>
<dbReference type="InterPro" id="IPR011991">
    <property type="entry name" value="ArsR-like_HTH"/>
</dbReference>
<evidence type="ECO:0000313" key="6">
    <source>
        <dbReference type="Proteomes" id="UP000770785"/>
    </source>
</evidence>
<name>A0ABX0XEA4_9BACT</name>
<dbReference type="EMBL" id="JAATJH010000004">
    <property type="protein sequence ID" value="NJC27224.1"/>
    <property type="molecule type" value="Genomic_DNA"/>
</dbReference>
<accession>A0ABX0XEA4</accession>
<evidence type="ECO:0000259" key="4">
    <source>
        <dbReference type="PROSITE" id="PS50987"/>
    </source>
</evidence>
<dbReference type="Proteomes" id="UP000770785">
    <property type="component" value="Unassembled WGS sequence"/>
</dbReference>
<dbReference type="SMART" id="SM00418">
    <property type="entry name" value="HTH_ARSR"/>
    <property type="match status" value="1"/>
</dbReference>
<dbReference type="InterPro" id="IPR001845">
    <property type="entry name" value="HTH_ArsR_DNA-bd_dom"/>
</dbReference>
<dbReference type="PANTHER" id="PTHR43132">
    <property type="entry name" value="ARSENICAL RESISTANCE OPERON REPRESSOR ARSR-RELATED"/>
    <property type="match status" value="1"/>
</dbReference>
<comment type="caution">
    <text evidence="5">The sequence shown here is derived from an EMBL/GenBank/DDBJ whole genome shotgun (WGS) entry which is preliminary data.</text>
</comment>
<evidence type="ECO:0000256" key="2">
    <source>
        <dbReference type="ARBA" id="ARBA00023125"/>
    </source>
</evidence>
<keyword evidence="2 5" id="KW-0238">DNA-binding</keyword>
<dbReference type="PROSITE" id="PS50987">
    <property type="entry name" value="HTH_ARSR_2"/>
    <property type="match status" value="1"/>
</dbReference>
<feature type="domain" description="HTH arsR-type" evidence="4">
    <location>
        <begin position="20"/>
        <end position="113"/>
    </location>
</feature>
<dbReference type="PANTHER" id="PTHR43132:SF2">
    <property type="entry name" value="ARSENICAL RESISTANCE OPERON REPRESSOR ARSR-RELATED"/>
    <property type="match status" value="1"/>
</dbReference>
<dbReference type="Gene3D" id="1.10.10.10">
    <property type="entry name" value="Winged helix-like DNA-binding domain superfamily/Winged helix DNA-binding domain"/>
    <property type="match status" value="1"/>
</dbReference>
<gene>
    <name evidence="5" type="ORF">GGR27_002737</name>
</gene>
<keyword evidence="6" id="KW-1185">Reference proteome</keyword>
<dbReference type="Pfam" id="PF01022">
    <property type="entry name" value="HTH_5"/>
    <property type="match status" value="1"/>
</dbReference>
<evidence type="ECO:0000256" key="3">
    <source>
        <dbReference type="ARBA" id="ARBA00023163"/>
    </source>
</evidence>
<keyword evidence="1" id="KW-0805">Transcription regulation</keyword>
<sequence length="113" mass="12658">MEHDTQQNLVLQDGDATINIGSNDLRSAVLVLRAINHDLRKRIIDLLGAEREMTVTEIFVAIRVEQSIASQHLGILRKAGIVGTRRDGKFIYYSLNQNRLGYLANVVRELSAS</sequence>
<dbReference type="GO" id="GO:0003677">
    <property type="term" value="F:DNA binding"/>
    <property type="evidence" value="ECO:0007669"/>
    <property type="project" value="UniProtKB-KW"/>
</dbReference>
<dbReference type="PRINTS" id="PR00778">
    <property type="entry name" value="HTHARSR"/>
</dbReference>
<dbReference type="InterPro" id="IPR051011">
    <property type="entry name" value="Metal_resp_trans_reg"/>
</dbReference>
<evidence type="ECO:0000256" key="1">
    <source>
        <dbReference type="ARBA" id="ARBA00023015"/>
    </source>
</evidence>
<keyword evidence="3" id="KW-0804">Transcription</keyword>
<protein>
    <submittedName>
        <fullName evidence="5">DNA-binding transcriptional ArsR family regulator</fullName>
    </submittedName>
</protein>
<dbReference type="NCBIfam" id="NF033788">
    <property type="entry name" value="HTH_metalloreg"/>
    <property type="match status" value="1"/>
</dbReference>
<organism evidence="5 6">
    <name type="scientific">Neolewinella antarctica</name>
    <dbReference type="NCBI Taxonomy" id="442734"/>
    <lineage>
        <taxon>Bacteria</taxon>
        <taxon>Pseudomonadati</taxon>
        <taxon>Bacteroidota</taxon>
        <taxon>Saprospiria</taxon>
        <taxon>Saprospirales</taxon>
        <taxon>Lewinellaceae</taxon>
        <taxon>Neolewinella</taxon>
    </lineage>
</organism>
<reference evidence="5 6" key="1">
    <citation type="submission" date="2020-03" db="EMBL/GenBank/DDBJ databases">
        <title>Genomic Encyclopedia of Type Strains, Phase IV (KMG-IV): sequencing the most valuable type-strain genomes for metagenomic binning, comparative biology and taxonomic classification.</title>
        <authorList>
            <person name="Goeker M."/>
        </authorList>
    </citation>
    <scope>NUCLEOTIDE SEQUENCE [LARGE SCALE GENOMIC DNA]</scope>
    <source>
        <strain evidence="5 6">DSM 105096</strain>
    </source>
</reference>
<dbReference type="RefSeq" id="WP_168038110.1">
    <property type="nucleotide sequence ID" value="NZ_JAATJH010000004.1"/>
</dbReference>
<evidence type="ECO:0000313" key="5">
    <source>
        <dbReference type="EMBL" id="NJC27224.1"/>
    </source>
</evidence>
<proteinExistence type="predicted"/>
<dbReference type="InterPro" id="IPR036388">
    <property type="entry name" value="WH-like_DNA-bd_sf"/>
</dbReference>